<keyword evidence="2" id="KW-0436">Ligase</keyword>
<reference evidence="8" key="1">
    <citation type="journal article" date="2021" name="New Phytol.">
        <title>Evolutionary innovations through gain and loss of genes in the ectomycorrhizal Boletales.</title>
        <authorList>
            <person name="Wu G."/>
            <person name="Miyauchi S."/>
            <person name="Morin E."/>
            <person name="Kuo A."/>
            <person name="Drula E."/>
            <person name="Varga T."/>
            <person name="Kohler A."/>
            <person name="Feng B."/>
            <person name="Cao Y."/>
            <person name="Lipzen A."/>
            <person name="Daum C."/>
            <person name="Hundley H."/>
            <person name="Pangilinan J."/>
            <person name="Johnson J."/>
            <person name="Barry K."/>
            <person name="LaButti K."/>
            <person name="Ng V."/>
            <person name="Ahrendt S."/>
            <person name="Min B."/>
            <person name="Choi I.G."/>
            <person name="Park H."/>
            <person name="Plett J.M."/>
            <person name="Magnuson J."/>
            <person name="Spatafora J.W."/>
            <person name="Nagy L.G."/>
            <person name="Henrissat B."/>
            <person name="Grigoriev I.V."/>
            <person name="Yang Z.L."/>
            <person name="Xu J."/>
            <person name="Martin F.M."/>
        </authorList>
    </citation>
    <scope>NUCLEOTIDE SEQUENCE</scope>
    <source>
        <strain evidence="8">KKN 215</strain>
    </source>
</reference>
<gene>
    <name evidence="8" type="ORF">BXZ70DRAFT_949037</name>
</gene>
<proteinExistence type="inferred from homology"/>
<dbReference type="GO" id="GO:0006310">
    <property type="term" value="P:DNA recombination"/>
    <property type="evidence" value="ECO:0007669"/>
    <property type="project" value="InterPro"/>
</dbReference>
<dbReference type="InterPro" id="IPR016059">
    <property type="entry name" value="DNA_ligase_ATP-dep_CS"/>
</dbReference>
<evidence type="ECO:0000256" key="2">
    <source>
        <dbReference type="ARBA" id="ARBA00022598"/>
    </source>
</evidence>
<evidence type="ECO:0000256" key="1">
    <source>
        <dbReference type="ARBA" id="ARBA00007572"/>
    </source>
</evidence>
<keyword evidence="9" id="KW-1185">Reference proteome</keyword>
<dbReference type="PANTHER" id="PTHR45997">
    <property type="entry name" value="DNA LIGASE 4"/>
    <property type="match status" value="1"/>
</dbReference>
<organism evidence="8 9">
    <name type="scientific">Cristinia sonorae</name>
    <dbReference type="NCBI Taxonomy" id="1940300"/>
    <lineage>
        <taxon>Eukaryota</taxon>
        <taxon>Fungi</taxon>
        <taxon>Dikarya</taxon>
        <taxon>Basidiomycota</taxon>
        <taxon>Agaricomycotina</taxon>
        <taxon>Agaricomycetes</taxon>
        <taxon>Agaricomycetidae</taxon>
        <taxon>Agaricales</taxon>
        <taxon>Pleurotineae</taxon>
        <taxon>Stephanosporaceae</taxon>
        <taxon>Cristinia</taxon>
    </lineage>
</organism>
<name>A0A8K0UK11_9AGAR</name>
<feature type="compositionally biased region" description="Polar residues" evidence="6">
    <location>
        <begin position="758"/>
        <end position="769"/>
    </location>
</feature>
<comment type="similarity">
    <text evidence="1">Belongs to the ATP-dependent DNA ligase family.</text>
</comment>
<dbReference type="PANTHER" id="PTHR45997:SF2">
    <property type="entry name" value="ATP DEPENDENT DNA LIGASE DOMAIN PROTEIN (AFU_ORTHOLOGUE AFUA_5G02430)"/>
    <property type="match status" value="1"/>
</dbReference>
<evidence type="ECO:0000256" key="5">
    <source>
        <dbReference type="ARBA" id="ARBA00023242"/>
    </source>
</evidence>
<dbReference type="Gene3D" id="1.10.3260.10">
    <property type="entry name" value="DNA ligase, ATP-dependent, N-terminal domain"/>
    <property type="match status" value="1"/>
</dbReference>
<dbReference type="EMBL" id="JAEVFJ010000028">
    <property type="protein sequence ID" value="KAH8093745.1"/>
    <property type="molecule type" value="Genomic_DNA"/>
</dbReference>
<dbReference type="InterPro" id="IPR029710">
    <property type="entry name" value="LIG4"/>
</dbReference>
<keyword evidence="3" id="KW-0547">Nucleotide-binding</keyword>
<dbReference type="PROSITE" id="PS50160">
    <property type="entry name" value="DNA_LIGASE_A3"/>
    <property type="match status" value="1"/>
</dbReference>
<dbReference type="AlphaFoldDB" id="A0A8K0UK11"/>
<dbReference type="InterPro" id="IPR012340">
    <property type="entry name" value="NA-bd_OB-fold"/>
</dbReference>
<feature type="region of interest" description="Disordered" evidence="6">
    <location>
        <begin position="743"/>
        <end position="773"/>
    </location>
</feature>
<dbReference type="GO" id="GO:0003677">
    <property type="term" value="F:DNA binding"/>
    <property type="evidence" value="ECO:0007669"/>
    <property type="project" value="InterPro"/>
</dbReference>
<dbReference type="Proteomes" id="UP000813824">
    <property type="component" value="Unassembled WGS sequence"/>
</dbReference>
<dbReference type="SUPFAM" id="SSF50249">
    <property type="entry name" value="Nucleic acid-binding proteins"/>
    <property type="match status" value="1"/>
</dbReference>
<evidence type="ECO:0000256" key="6">
    <source>
        <dbReference type="SAM" id="MobiDB-lite"/>
    </source>
</evidence>
<dbReference type="Gene3D" id="2.40.50.140">
    <property type="entry name" value="Nucleic acid-binding proteins"/>
    <property type="match status" value="1"/>
</dbReference>
<feature type="domain" description="ATP-dependent DNA ligase family profile" evidence="7">
    <location>
        <begin position="439"/>
        <end position="575"/>
    </location>
</feature>
<dbReference type="SUPFAM" id="SSF56091">
    <property type="entry name" value="DNA ligase/mRNA capping enzyme, catalytic domain"/>
    <property type="match status" value="1"/>
</dbReference>
<sequence length="999" mass="110669">MDVYPEDTSIPFSFFASLLREISTIPRKKKTNPTRRGAPAPSHQTFQNWVNELRRVYPSLAPGTTATIFRLLFPEEDVVRKYGMQETTLARYLADILRVSTSSDGRGQNLVNWNAATATGCLGSEVETVMQLGEHDRDSSVTVHEIDRLLTELAATCAYSSAYIRSAVAEPRSKREVLIILFCSLSSDEAAFLVQIILKDLRPVLYPLQETHFTASLLQYNSNAVMMITVQEAMKIWDPSLKMIRAYRVRATLEAASDIFEDPNASIEPQLGVPISIPKCVKGQGCAHAIKLLRHSSEIWAETKYDGERAQIHVQVDENLQSHITIFSKSRRDSTLDRAGIHHIIREALDLPQRHADPGDSEQSKNSHGIKNIVLEAEMVAYSDALSRIDEFWRIRSLIASTAMGVRHSSVNRGLQNSDDTQNSMISNASDGGTRHLALVFFDVLVLNSESILHKPYSDRRALLESLITASPGHSMLAARFPISLRQGVNQAADELSAAFAKMIADHQEGLVLKAEDSRYNDWKFPWIKLKKDYIPGHGDTVDVVIIGASWNKDRARELGVAPTVFTTFYLGLTQNADEAKADPSVLPAFACSFVVSYGLSREGLEDLNFMIRASDLVNTASVKVATPYTCGFSPGLGYPAVMLSQPLVAEVFGAGFTKSSGSKYYELRFPRISKVYRPSERSWKDAVTLEEFQKIGRQAIGLDRPGKTEEDWCNQVWGKVSSPSVNSAVKRKRREEEWFEKLQRAEGRSSTRRRTGPSISENPLSADSSLGKDTVMMSPQAMTPRTNLAVRGKVTDPAASLTPPPSSPLQPPMPLPNAEAEKANSTSNHATLATVSPPGMVHQQPTVMDESSLPSPAVSQRGPGIPASLSSFLKDAVVYFSRPADTKRPIGRTPSREVVPLGQQLNTLESFMLLCRWTQTNLQCSWAEKGVVFVDDTSEQWLTYPMATLLERRSAISQERGSFKLAGIMPIYVLSLRILERGIAEDVVLEQYCLCKLA</sequence>
<protein>
    <recommendedName>
        <fullName evidence="7">ATP-dependent DNA ligase family profile domain-containing protein</fullName>
    </recommendedName>
</protein>
<dbReference type="InterPro" id="IPR036599">
    <property type="entry name" value="DNA_ligase_N_sf"/>
</dbReference>
<keyword evidence="5" id="KW-0539">Nucleus</keyword>
<dbReference type="GO" id="GO:0006303">
    <property type="term" value="P:double-strand break repair via nonhomologous end joining"/>
    <property type="evidence" value="ECO:0007669"/>
    <property type="project" value="TreeGrafter"/>
</dbReference>
<dbReference type="GO" id="GO:0006297">
    <property type="term" value="P:nucleotide-excision repair, DNA gap filling"/>
    <property type="evidence" value="ECO:0007669"/>
    <property type="project" value="TreeGrafter"/>
</dbReference>
<dbReference type="GO" id="GO:0032807">
    <property type="term" value="C:DNA ligase IV complex"/>
    <property type="evidence" value="ECO:0007669"/>
    <property type="project" value="TreeGrafter"/>
</dbReference>
<feature type="compositionally biased region" description="Polar residues" evidence="6">
    <location>
        <begin position="824"/>
        <end position="835"/>
    </location>
</feature>
<evidence type="ECO:0000313" key="9">
    <source>
        <dbReference type="Proteomes" id="UP000813824"/>
    </source>
</evidence>
<dbReference type="GO" id="GO:0005524">
    <property type="term" value="F:ATP binding"/>
    <property type="evidence" value="ECO:0007669"/>
    <property type="project" value="UniProtKB-KW"/>
</dbReference>
<feature type="region of interest" description="Disordered" evidence="6">
    <location>
        <begin position="796"/>
        <end position="863"/>
    </location>
</feature>
<dbReference type="PROSITE" id="PS00697">
    <property type="entry name" value="DNA_LIGASE_A1"/>
    <property type="match status" value="1"/>
</dbReference>
<accession>A0A8K0UK11</accession>
<comment type="caution">
    <text evidence="8">The sequence shown here is derived from an EMBL/GenBank/DDBJ whole genome shotgun (WGS) entry which is preliminary data.</text>
</comment>
<feature type="compositionally biased region" description="Pro residues" evidence="6">
    <location>
        <begin position="803"/>
        <end position="816"/>
    </location>
</feature>
<dbReference type="Gene3D" id="3.30.470.30">
    <property type="entry name" value="DNA ligase/mRNA capping enzyme"/>
    <property type="match status" value="1"/>
</dbReference>
<evidence type="ECO:0000313" key="8">
    <source>
        <dbReference type="EMBL" id="KAH8093745.1"/>
    </source>
</evidence>
<keyword evidence="4" id="KW-0067">ATP-binding</keyword>
<dbReference type="InterPro" id="IPR012308">
    <property type="entry name" value="DNA_ligase_ATP-dep_N"/>
</dbReference>
<dbReference type="Pfam" id="PF04675">
    <property type="entry name" value="DNA_ligase_A_N"/>
    <property type="match status" value="1"/>
</dbReference>
<dbReference type="InterPro" id="IPR012310">
    <property type="entry name" value="DNA_ligase_ATP-dep_cent"/>
</dbReference>
<evidence type="ECO:0000259" key="7">
    <source>
        <dbReference type="PROSITE" id="PS50160"/>
    </source>
</evidence>
<evidence type="ECO:0000256" key="4">
    <source>
        <dbReference type="ARBA" id="ARBA00022840"/>
    </source>
</evidence>
<dbReference type="GO" id="GO:0003910">
    <property type="term" value="F:DNA ligase (ATP) activity"/>
    <property type="evidence" value="ECO:0007669"/>
    <property type="project" value="InterPro"/>
</dbReference>
<dbReference type="Pfam" id="PF01068">
    <property type="entry name" value="DNA_ligase_A_M"/>
    <property type="match status" value="1"/>
</dbReference>
<dbReference type="OrthoDB" id="7482721at2759"/>
<evidence type="ECO:0000256" key="3">
    <source>
        <dbReference type="ARBA" id="ARBA00022741"/>
    </source>
</evidence>
<dbReference type="PROSITE" id="PS00333">
    <property type="entry name" value="DNA_LIGASE_A2"/>
    <property type="match status" value="1"/>
</dbReference>